<dbReference type="AlphaFoldDB" id="A0A841JTB1"/>
<feature type="domain" description="Carboxymuconolactone decarboxylase-like" evidence="1">
    <location>
        <begin position="21"/>
        <end position="73"/>
    </location>
</feature>
<keyword evidence="2" id="KW-0560">Oxidoreductase</keyword>
<proteinExistence type="predicted"/>
<dbReference type="SUPFAM" id="SSF69118">
    <property type="entry name" value="AhpD-like"/>
    <property type="match status" value="1"/>
</dbReference>
<comment type="caution">
    <text evidence="2">The sequence shown here is derived from an EMBL/GenBank/DDBJ whole genome shotgun (WGS) entry which is preliminary data.</text>
</comment>
<accession>A0A841JTB1</accession>
<gene>
    <name evidence="2" type="ORF">HNQ77_002599</name>
</gene>
<dbReference type="InterPro" id="IPR029032">
    <property type="entry name" value="AhpD-like"/>
</dbReference>
<dbReference type="GO" id="GO:0051920">
    <property type="term" value="F:peroxiredoxin activity"/>
    <property type="evidence" value="ECO:0007669"/>
    <property type="project" value="InterPro"/>
</dbReference>
<dbReference type="InterPro" id="IPR010195">
    <property type="entry name" value="Uncharacterised_peroxidase-rel"/>
</dbReference>
<dbReference type="Gene3D" id="1.20.1290.10">
    <property type="entry name" value="AhpD-like"/>
    <property type="match status" value="1"/>
</dbReference>
<dbReference type="RefSeq" id="WP_050059762.1">
    <property type="nucleotide sequence ID" value="NZ_JACHEK010000005.1"/>
</dbReference>
<name>A0A841JTB1_9BACT</name>
<reference evidence="2 3" key="1">
    <citation type="submission" date="2020-08" db="EMBL/GenBank/DDBJ databases">
        <title>Genomic Encyclopedia of Type Strains, Phase IV (KMG-IV): sequencing the most valuable type-strain genomes for metagenomic binning, comparative biology and taxonomic classification.</title>
        <authorList>
            <person name="Goeker M."/>
        </authorList>
    </citation>
    <scope>NUCLEOTIDE SEQUENCE [LARGE SCALE GENOMIC DNA]</scope>
    <source>
        <strain evidence="2 3">DSM 103733</strain>
    </source>
</reference>
<evidence type="ECO:0000259" key="1">
    <source>
        <dbReference type="Pfam" id="PF02627"/>
    </source>
</evidence>
<dbReference type="Pfam" id="PF02627">
    <property type="entry name" value="CMD"/>
    <property type="match status" value="1"/>
</dbReference>
<sequence length="190" mass="20651">MPHIALPEGLPGIRGAMAFRPETAKPLNELVEILLLGPSTLTPAERELIATYVSYLNDCHYCQSAHGAIAAAHLNGDEDLVKQVKADFHYAAISEKLKTLLVIAGKVQRGGKNVTAEDIADARSVGATDREIHDTVLIAAAFCMYNRYVDGLGTTQPQDEALYRERGKQVARDGYISVSKTYLPTEALAR</sequence>
<dbReference type="NCBIfam" id="TIGR00778">
    <property type="entry name" value="ahpD_dom"/>
    <property type="match status" value="1"/>
</dbReference>
<evidence type="ECO:0000313" key="2">
    <source>
        <dbReference type="EMBL" id="MBB6144643.1"/>
    </source>
</evidence>
<dbReference type="EMBL" id="JACHEK010000005">
    <property type="protein sequence ID" value="MBB6144643.1"/>
    <property type="molecule type" value="Genomic_DNA"/>
</dbReference>
<dbReference type="PANTHER" id="PTHR35446">
    <property type="entry name" value="SI:CH211-175M2.5"/>
    <property type="match status" value="1"/>
</dbReference>
<keyword evidence="3" id="KW-1185">Reference proteome</keyword>
<evidence type="ECO:0000313" key="3">
    <source>
        <dbReference type="Proteomes" id="UP000538666"/>
    </source>
</evidence>
<dbReference type="NCBIfam" id="TIGR01926">
    <property type="entry name" value="peroxid_rel"/>
    <property type="match status" value="1"/>
</dbReference>
<dbReference type="Proteomes" id="UP000538666">
    <property type="component" value="Unassembled WGS sequence"/>
</dbReference>
<dbReference type="PANTHER" id="PTHR35446:SF2">
    <property type="entry name" value="CARBOXYMUCONOLACTONE DECARBOXYLASE-LIKE DOMAIN-CONTAINING PROTEIN"/>
    <property type="match status" value="1"/>
</dbReference>
<protein>
    <submittedName>
        <fullName evidence="2">Putative peroxidase-related enzyme</fullName>
    </submittedName>
</protein>
<keyword evidence="2" id="KW-0575">Peroxidase</keyword>
<dbReference type="InterPro" id="IPR003779">
    <property type="entry name" value="CMD-like"/>
</dbReference>
<dbReference type="OrthoDB" id="9808310at2"/>
<organism evidence="2 3">
    <name type="scientific">Silvibacterium bohemicum</name>
    <dbReference type="NCBI Taxonomy" id="1577686"/>
    <lineage>
        <taxon>Bacteria</taxon>
        <taxon>Pseudomonadati</taxon>
        <taxon>Acidobacteriota</taxon>
        <taxon>Terriglobia</taxon>
        <taxon>Terriglobales</taxon>
        <taxon>Acidobacteriaceae</taxon>
        <taxon>Silvibacterium</taxon>
    </lineage>
</organism>
<dbReference type="InterPro" id="IPR004675">
    <property type="entry name" value="AhpD_core"/>
</dbReference>